<reference evidence="4 5" key="2">
    <citation type="journal article" date="2013" name="PLoS Genet.">
        <title>Comparative genome structure, secondary metabolite, and effector coding capacity across Cochliobolus pathogens.</title>
        <authorList>
            <person name="Condon B.J."/>
            <person name="Leng Y."/>
            <person name="Wu D."/>
            <person name="Bushley K.E."/>
            <person name="Ohm R.A."/>
            <person name="Otillar R."/>
            <person name="Martin J."/>
            <person name="Schackwitz W."/>
            <person name="Grimwood J."/>
            <person name="MohdZainudin N."/>
            <person name="Xue C."/>
            <person name="Wang R."/>
            <person name="Manning V.A."/>
            <person name="Dhillon B."/>
            <person name="Tu Z.J."/>
            <person name="Steffenson B.J."/>
            <person name="Salamov A."/>
            <person name="Sun H."/>
            <person name="Lowry S."/>
            <person name="LaButti K."/>
            <person name="Han J."/>
            <person name="Copeland A."/>
            <person name="Lindquist E."/>
            <person name="Barry K."/>
            <person name="Schmutz J."/>
            <person name="Baker S.E."/>
            <person name="Ciuffetti L.M."/>
            <person name="Grigoriev I.V."/>
            <person name="Zhong S."/>
            <person name="Turgeon B.G."/>
        </authorList>
    </citation>
    <scope>NUCLEOTIDE SEQUENCE [LARGE SCALE GENOMIC DNA]</scope>
    <source>
        <strain evidence="5">28A</strain>
    </source>
</reference>
<dbReference type="EMBL" id="KB908526">
    <property type="protein sequence ID" value="EOA89086.1"/>
    <property type="molecule type" value="Genomic_DNA"/>
</dbReference>
<dbReference type="Pfam" id="PF01480">
    <property type="entry name" value="PWI"/>
    <property type="match status" value="1"/>
</dbReference>
<keyword evidence="5" id="KW-1185">Reference proteome</keyword>
<dbReference type="Proteomes" id="UP000016935">
    <property type="component" value="Unassembled WGS sequence"/>
</dbReference>
<dbReference type="GeneID" id="19395139"/>
<dbReference type="RefSeq" id="XP_008023681.1">
    <property type="nucleotide sequence ID" value="XM_008025490.1"/>
</dbReference>
<dbReference type="GO" id="GO:0006397">
    <property type="term" value="P:mRNA processing"/>
    <property type="evidence" value="ECO:0007669"/>
    <property type="project" value="UniProtKB-KW"/>
</dbReference>
<dbReference type="HOGENOM" id="CLU_073353_0_0_1"/>
<accession>R0IWY0</accession>
<dbReference type="Gene3D" id="1.20.1390.10">
    <property type="entry name" value="PWI domain"/>
    <property type="match status" value="1"/>
</dbReference>
<dbReference type="SMART" id="SM00311">
    <property type="entry name" value="PWI"/>
    <property type="match status" value="1"/>
</dbReference>
<organism evidence="4 5">
    <name type="scientific">Exserohilum turcicum (strain 28A)</name>
    <name type="common">Northern leaf blight fungus</name>
    <name type="synonym">Setosphaeria turcica</name>
    <dbReference type="NCBI Taxonomy" id="671987"/>
    <lineage>
        <taxon>Eukaryota</taxon>
        <taxon>Fungi</taxon>
        <taxon>Dikarya</taxon>
        <taxon>Ascomycota</taxon>
        <taxon>Pezizomycotina</taxon>
        <taxon>Dothideomycetes</taxon>
        <taxon>Pleosporomycetidae</taxon>
        <taxon>Pleosporales</taxon>
        <taxon>Pleosporineae</taxon>
        <taxon>Pleosporaceae</taxon>
        <taxon>Exserohilum</taxon>
    </lineage>
</organism>
<evidence type="ECO:0000259" key="3">
    <source>
        <dbReference type="PROSITE" id="PS51025"/>
    </source>
</evidence>
<dbReference type="InterPro" id="IPR052225">
    <property type="entry name" value="Ser/Arg_repetitive_matrix"/>
</dbReference>
<proteinExistence type="predicted"/>
<dbReference type="AlphaFoldDB" id="R0IWY0"/>
<reference evidence="4 5" key="1">
    <citation type="journal article" date="2012" name="PLoS Pathog.">
        <title>Diverse lifestyles and strategies of plant pathogenesis encoded in the genomes of eighteen Dothideomycetes fungi.</title>
        <authorList>
            <person name="Ohm R.A."/>
            <person name="Feau N."/>
            <person name="Henrissat B."/>
            <person name="Schoch C.L."/>
            <person name="Horwitz B.A."/>
            <person name="Barry K.W."/>
            <person name="Condon B.J."/>
            <person name="Copeland A.C."/>
            <person name="Dhillon B."/>
            <person name="Glaser F."/>
            <person name="Hesse C.N."/>
            <person name="Kosti I."/>
            <person name="LaButti K."/>
            <person name="Lindquist E.A."/>
            <person name="Lucas S."/>
            <person name="Salamov A.A."/>
            <person name="Bradshaw R.E."/>
            <person name="Ciuffetti L."/>
            <person name="Hamelin R.C."/>
            <person name="Kema G.H.J."/>
            <person name="Lawrence C."/>
            <person name="Scott J.A."/>
            <person name="Spatafora J.W."/>
            <person name="Turgeon B.G."/>
            <person name="de Wit P.J.G.M."/>
            <person name="Zhong S."/>
            <person name="Goodwin S.B."/>
            <person name="Grigoriev I.V."/>
        </authorList>
    </citation>
    <scope>NUCLEOTIDE SEQUENCE [LARGE SCALE GENOMIC DNA]</scope>
    <source>
        <strain evidence="5">28A</strain>
    </source>
</reference>
<dbReference type="InterPro" id="IPR036483">
    <property type="entry name" value="PWI_dom_sf"/>
</dbReference>
<dbReference type="GO" id="GO:0003723">
    <property type="term" value="F:RNA binding"/>
    <property type="evidence" value="ECO:0007669"/>
    <property type="project" value="TreeGrafter"/>
</dbReference>
<dbReference type="STRING" id="671987.R0IWY0"/>
<evidence type="ECO:0000256" key="1">
    <source>
        <dbReference type="ARBA" id="ARBA00022664"/>
    </source>
</evidence>
<feature type="region of interest" description="Disordered" evidence="2">
    <location>
        <begin position="120"/>
        <end position="171"/>
    </location>
</feature>
<dbReference type="PANTHER" id="PTHR23148:SF0">
    <property type="entry name" value="SERINE_ARGININE REPETITIVE MATRIX PROTEIN 1"/>
    <property type="match status" value="1"/>
</dbReference>
<feature type="compositionally biased region" description="Basic and acidic residues" evidence="2">
    <location>
        <begin position="142"/>
        <end position="156"/>
    </location>
</feature>
<sequence length="408" mass="45064">MALSIDQKRLKATKFPPEFDKKVDIEKVNVDLMKRWIANKITNILGDEDDIVVETCYNLVEQSQFPKIKEIQIQLTGFLGKDTASFCKELWDLMLSAQDSPMGVPRELLEAKKAELQQEQLSKAAADARRAEEQAQNAMIDSFRHSERSDRPERGRGGGGGRYRGSDREEGPRHQLASAMCIYLEEAEAADVEVVAIGLASAVVLPLAVVLHPHHIVVHVAHHRQDHREVHPGAESVVRRLLIALDLRLAARDADLPHEATRHLPDGKEHAGIDRGPLIMTAGGYPGILHDPVLPVTNRAHQRPGSEQGHRHVPRHAGDAALLHGLLALCVSDDVDTRRRRMLIQKTLALVSRSANARLARAGRAPAARLNEVGAVSLARRQIRLSEGNAVRRSSSALTIFSACHRTQ</sequence>
<dbReference type="OrthoDB" id="163257at2759"/>
<evidence type="ECO:0000313" key="4">
    <source>
        <dbReference type="EMBL" id="EOA89086.1"/>
    </source>
</evidence>
<dbReference type="PROSITE" id="PS51025">
    <property type="entry name" value="PWI"/>
    <property type="match status" value="1"/>
</dbReference>
<evidence type="ECO:0000313" key="5">
    <source>
        <dbReference type="Proteomes" id="UP000016935"/>
    </source>
</evidence>
<keyword evidence="1" id="KW-0507">mRNA processing</keyword>
<dbReference type="InterPro" id="IPR002483">
    <property type="entry name" value="PWI_dom"/>
</dbReference>
<dbReference type="eggNOG" id="KOG2146">
    <property type="taxonomic scope" value="Eukaryota"/>
</dbReference>
<dbReference type="SUPFAM" id="SSF101233">
    <property type="entry name" value="PWI domain"/>
    <property type="match status" value="1"/>
</dbReference>
<protein>
    <recommendedName>
        <fullName evidence="3">PWI domain-containing protein</fullName>
    </recommendedName>
</protein>
<dbReference type="PANTHER" id="PTHR23148">
    <property type="entry name" value="SERINE/ARGININE REGULATED NUCLEAR MATRIX PROTEIN"/>
    <property type="match status" value="1"/>
</dbReference>
<name>R0IWY0_EXST2</name>
<evidence type="ECO:0000256" key="2">
    <source>
        <dbReference type="SAM" id="MobiDB-lite"/>
    </source>
</evidence>
<feature type="domain" description="PWI" evidence="3">
    <location>
        <begin position="12"/>
        <end position="111"/>
    </location>
</feature>
<gene>
    <name evidence="4" type="ORF">SETTUDRAFT_106001</name>
</gene>
<dbReference type="GO" id="GO:0005681">
    <property type="term" value="C:spliceosomal complex"/>
    <property type="evidence" value="ECO:0007669"/>
    <property type="project" value="TreeGrafter"/>
</dbReference>
<dbReference type="GO" id="GO:0048024">
    <property type="term" value="P:regulation of mRNA splicing, via spliceosome"/>
    <property type="evidence" value="ECO:0007669"/>
    <property type="project" value="TreeGrafter"/>
</dbReference>